<accession>A0A3R9PCI7</accession>
<name>A0A3R9PCI7_9CREN</name>
<dbReference type="Proteomes" id="UP000277582">
    <property type="component" value="Unassembled WGS sequence"/>
</dbReference>
<dbReference type="NCBIfam" id="TIGR04336">
    <property type="entry name" value="AmmeMemoSam_B"/>
    <property type="match status" value="1"/>
</dbReference>
<dbReference type="InterPro" id="IPR002737">
    <property type="entry name" value="MEMO1_fam"/>
</dbReference>
<evidence type="ECO:0000313" key="4">
    <source>
        <dbReference type="Proteomes" id="UP000277582"/>
    </source>
</evidence>
<evidence type="ECO:0000256" key="1">
    <source>
        <dbReference type="ARBA" id="ARBA00006315"/>
    </source>
</evidence>
<organism evidence="3 4">
    <name type="scientific">Candidatus Methanodesulfokora washburnensis</name>
    <dbReference type="NCBI Taxonomy" id="2478471"/>
    <lineage>
        <taxon>Archaea</taxon>
        <taxon>Thermoproteota</taxon>
        <taxon>Candidatus Korarchaeia</taxon>
        <taxon>Candidatus Korarchaeia incertae sedis</taxon>
        <taxon>Candidatus Methanodesulfokora</taxon>
    </lineage>
</organism>
<dbReference type="EMBL" id="RCOS01000146">
    <property type="protein sequence ID" value="RSN72598.1"/>
    <property type="molecule type" value="Genomic_DNA"/>
</dbReference>
<dbReference type="RefSeq" id="WP_125672437.1">
    <property type="nucleotide sequence ID" value="NZ_RCOS01000146.1"/>
</dbReference>
<dbReference type="PANTHER" id="PTHR11060:SF0">
    <property type="entry name" value="PROTEIN MEMO1"/>
    <property type="match status" value="1"/>
</dbReference>
<gene>
    <name evidence="3" type="primary">amrB</name>
    <name evidence="3" type="ORF">D6D85_13300</name>
</gene>
<protein>
    <recommendedName>
        <fullName evidence="2">MEMO1 family protein D6D85_13300</fullName>
    </recommendedName>
</protein>
<proteinExistence type="inferred from homology"/>
<reference evidence="3 4" key="1">
    <citation type="submission" date="2018-10" db="EMBL/GenBank/DDBJ databases">
        <title>Co-occurring genomic capacity for anaerobic methane metabolism and dissimilatory sulfite reduction discovered in the Korarchaeota.</title>
        <authorList>
            <person name="Mckay L.J."/>
            <person name="Dlakic M."/>
            <person name="Fields M.W."/>
            <person name="Delmont T.O."/>
            <person name="Eren A.M."/>
            <person name="Jay Z.J."/>
            <person name="Klingelsmith K.B."/>
            <person name="Rusch D.B."/>
            <person name="Inskeep W.P."/>
        </authorList>
    </citation>
    <scope>NUCLEOTIDE SEQUENCE [LARGE SCALE GENOMIC DNA]</scope>
    <source>
        <strain evidence="3 4">MDKW</strain>
    </source>
</reference>
<dbReference type="OrthoDB" id="372162at2157"/>
<dbReference type="CDD" id="cd07361">
    <property type="entry name" value="MEMO_like"/>
    <property type="match status" value="1"/>
</dbReference>
<keyword evidence="4" id="KW-1185">Reference proteome</keyword>
<dbReference type="PANTHER" id="PTHR11060">
    <property type="entry name" value="PROTEIN MEMO1"/>
    <property type="match status" value="1"/>
</dbReference>
<evidence type="ECO:0000313" key="3">
    <source>
        <dbReference type="EMBL" id="RSN72598.1"/>
    </source>
</evidence>
<dbReference type="Pfam" id="PF01875">
    <property type="entry name" value="Memo"/>
    <property type="match status" value="1"/>
</dbReference>
<dbReference type="HAMAP" id="MF_00055">
    <property type="entry name" value="MEMO1"/>
    <property type="match status" value="1"/>
</dbReference>
<sequence length="281" mass="31002">MRRSPAVSGSFYPDRKEDLIRMLEWAFKRAGFEGIPKGVSGNRKIKGIVSPHAGYVYSGPTAAAGYYELSKDGKPEIFFIIGPNHTGIGGRASIPLYEEWETPLGLVSVDLDISRRLSKEVSGIRLENSPHTMEHSVEVQLPFIQAIFGDIKIVPMIVLDQDEGFSRSIGNAIWRIVKENSIDAIVIASSDMTHYEPDDIARKKDEIALRRIVEMDSEGLFNAIYEHGISMCGPSPVAIAIEFSKLCGVKKGELVRYMTSGEMTGERGSVVGYASVIFRAE</sequence>
<comment type="caution">
    <text evidence="3">The sequence shown here is derived from an EMBL/GenBank/DDBJ whole genome shotgun (WGS) entry which is preliminary data.</text>
</comment>
<dbReference type="AlphaFoldDB" id="A0A3R9PCI7"/>
<evidence type="ECO:0000256" key="2">
    <source>
        <dbReference type="HAMAP-Rule" id="MF_00055"/>
    </source>
</evidence>
<comment type="similarity">
    <text evidence="1 2">Belongs to the MEMO1 family.</text>
</comment>
<dbReference type="Gene3D" id="3.40.830.10">
    <property type="entry name" value="LigB-like"/>
    <property type="match status" value="1"/>
</dbReference>